<dbReference type="EMBL" id="CYSD01000031">
    <property type="protein sequence ID" value="CUH78515.1"/>
    <property type="molecule type" value="Genomic_DNA"/>
</dbReference>
<proteinExistence type="predicted"/>
<evidence type="ECO:0000256" key="2">
    <source>
        <dbReference type="SAM" id="SignalP"/>
    </source>
</evidence>
<evidence type="ECO:0000313" key="4">
    <source>
        <dbReference type="Proteomes" id="UP000052022"/>
    </source>
</evidence>
<name>A0A0P1GAK0_9RHOB</name>
<organism evidence="3 4">
    <name type="scientific">Tritonibacter multivorans</name>
    <dbReference type="NCBI Taxonomy" id="928856"/>
    <lineage>
        <taxon>Bacteria</taxon>
        <taxon>Pseudomonadati</taxon>
        <taxon>Pseudomonadota</taxon>
        <taxon>Alphaproteobacteria</taxon>
        <taxon>Rhodobacterales</taxon>
        <taxon>Paracoccaceae</taxon>
        <taxon>Tritonibacter</taxon>
    </lineage>
</organism>
<keyword evidence="1" id="KW-1133">Transmembrane helix</keyword>
<protein>
    <submittedName>
        <fullName evidence="3">Uncharacterized protein</fullName>
    </submittedName>
</protein>
<evidence type="ECO:0000313" key="3">
    <source>
        <dbReference type="EMBL" id="CUH78515.1"/>
    </source>
</evidence>
<accession>A0A0P1GAK0</accession>
<keyword evidence="4" id="KW-1185">Reference proteome</keyword>
<keyword evidence="2" id="KW-0732">Signal</keyword>
<feature type="chain" id="PRO_5006063241" evidence="2">
    <location>
        <begin position="20"/>
        <end position="56"/>
    </location>
</feature>
<dbReference type="RefSeq" id="WP_165592446.1">
    <property type="nucleotide sequence ID" value="NZ_CYSD01000031.1"/>
</dbReference>
<feature type="transmembrane region" description="Helical" evidence="1">
    <location>
        <begin position="29"/>
        <end position="50"/>
    </location>
</feature>
<keyword evidence="1" id="KW-0812">Transmembrane</keyword>
<reference evidence="3 4" key="1">
    <citation type="submission" date="2015-09" db="EMBL/GenBank/DDBJ databases">
        <authorList>
            <consortium name="Swine Surveillance"/>
        </authorList>
    </citation>
    <scope>NUCLEOTIDE SEQUENCE [LARGE SCALE GENOMIC DNA]</scope>
    <source>
        <strain evidence="3 4">CECT 7557</strain>
    </source>
</reference>
<keyword evidence="1" id="KW-0472">Membrane</keyword>
<dbReference type="Proteomes" id="UP000052022">
    <property type="component" value="Unassembled WGS sequence"/>
</dbReference>
<evidence type="ECO:0000256" key="1">
    <source>
        <dbReference type="SAM" id="Phobius"/>
    </source>
</evidence>
<dbReference type="AlphaFoldDB" id="A0A0P1GAK0"/>
<gene>
    <name evidence="3" type="ORF">TRM7557_01920</name>
</gene>
<dbReference type="STRING" id="928856.SAMN04488049_10891"/>
<sequence length="56" mass="5720">MKTILTAIPAVLLASTAMASNFGPAPIPEISALEGGAAIAALAAGVLFLWERRRKA</sequence>
<feature type="signal peptide" evidence="2">
    <location>
        <begin position="1"/>
        <end position="19"/>
    </location>
</feature>